<dbReference type="RefSeq" id="WP_047761344.1">
    <property type="nucleotide sequence ID" value="NZ_CP091510.1"/>
</dbReference>
<keyword evidence="1" id="KW-0732">Signal</keyword>
<dbReference type="InterPro" id="IPR019613">
    <property type="entry name" value="DUF4198"/>
</dbReference>
<dbReference type="EMBL" id="JTDO01000011">
    <property type="protein sequence ID" value="KLT72576.1"/>
    <property type="molecule type" value="Genomic_DNA"/>
</dbReference>
<dbReference type="AlphaFoldDB" id="A0A0J0YR04"/>
<accession>A0A0J0YR04</accession>
<evidence type="ECO:0000313" key="3">
    <source>
        <dbReference type="Proteomes" id="UP000036027"/>
    </source>
</evidence>
<dbReference type="STRING" id="1470200.PL75_07680"/>
<organism evidence="2 3">
    <name type="scientific">Neisseria arctica</name>
    <dbReference type="NCBI Taxonomy" id="1470200"/>
    <lineage>
        <taxon>Bacteria</taxon>
        <taxon>Pseudomonadati</taxon>
        <taxon>Pseudomonadota</taxon>
        <taxon>Betaproteobacteria</taxon>
        <taxon>Neisseriales</taxon>
        <taxon>Neisseriaceae</taxon>
        <taxon>Neisseria</taxon>
    </lineage>
</organism>
<feature type="chain" id="PRO_5005247409" evidence="1">
    <location>
        <begin position="20"/>
        <end position="266"/>
    </location>
</feature>
<dbReference type="PATRIC" id="fig|1470200.3.peg.427"/>
<evidence type="ECO:0000256" key="1">
    <source>
        <dbReference type="SAM" id="SignalP"/>
    </source>
</evidence>
<feature type="signal peptide" evidence="1">
    <location>
        <begin position="1"/>
        <end position="19"/>
    </location>
</feature>
<dbReference type="Pfam" id="PF10670">
    <property type="entry name" value="DUF4198"/>
    <property type="match status" value="1"/>
</dbReference>
<protein>
    <submittedName>
        <fullName evidence="2">Phosphoribosylglycinamide formyltransferase</fullName>
    </submittedName>
</protein>
<evidence type="ECO:0000313" key="2">
    <source>
        <dbReference type="EMBL" id="KLT72576.1"/>
    </source>
</evidence>
<dbReference type="Proteomes" id="UP000036027">
    <property type="component" value="Unassembled WGS sequence"/>
</dbReference>
<name>A0A0J0YR04_9NEIS</name>
<dbReference type="GO" id="GO:0016740">
    <property type="term" value="F:transferase activity"/>
    <property type="evidence" value="ECO:0007669"/>
    <property type="project" value="UniProtKB-KW"/>
</dbReference>
<dbReference type="OrthoDB" id="3034796at2"/>
<comment type="caution">
    <text evidence="2">The sequence shown here is derived from an EMBL/GenBank/DDBJ whole genome shotgun (WGS) entry which is preliminary data.</text>
</comment>
<sequence>MQKIFSLLALIAAIGSAQAHEIWVETAHTHGGEILKAELGYGDFPELAPIPKDRLHIFKQPLQLVTEKGTENLIQKGQHNYQFQSKQPVPEGSFLVLGTYQPTFWSKNSNGWKQVNMTEMPDAEYCEQTRMYAKNIINVGHNSAGKSIITRPVGQGLEIVPLENPANIRVGEAFPVRVLFNGEPLPDATLTATFDGFSEINSKVHKLEAQAFSDTTLADGSTSIIPLRQGFWKARVVHKSDFPDSKVCQKLASYTTLTFQIGHNHH</sequence>
<keyword evidence="2" id="KW-0808">Transferase</keyword>
<proteinExistence type="predicted"/>
<gene>
    <name evidence="2" type="ORF">PL75_07680</name>
</gene>
<reference evidence="2 3" key="1">
    <citation type="submission" date="2014-11" db="EMBL/GenBank/DDBJ databases">
        <title>Genome of a novel goose pathogen.</title>
        <authorList>
            <person name="Hansen C.M."/>
            <person name="Hueffer K."/>
            <person name="Choi S.C."/>
        </authorList>
    </citation>
    <scope>NUCLEOTIDE SEQUENCE [LARGE SCALE GENOMIC DNA]</scope>
    <source>
        <strain evidence="2 3">KH1503</strain>
    </source>
</reference>
<keyword evidence="3" id="KW-1185">Reference proteome</keyword>